<accession>A0ABW4J997</accession>
<proteinExistence type="predicted"/>
<evidence type="ECO:0008006" key="3">
    <source>
        <dbReference type="Google" id="ProtNLM"/>
    </source>
</evidence>
<dbReference type="RefSeq" id="WP_125715934.1">
    <property type="nucleotide sequence ID" value="NZ_JBHTOP010000028.1"/>
</dbReference>
<evidence type="ECO:0000313" key="2">
    <source>
        <dbReference type="Proteomes" id="UP001597267"/>
    </source>
</evidence>
<organism evidence="1 2">
    <name type="scientific">Agrilactobacillus yilanensis</name>
    <dbReference type="NCBI Taxonomy" id="2485997"/>
    <lineage>
        <taxon>Bacteria</taxon>
        <taxon>Bacillati</taxon>
        <taxon>Bacillota</taxon>
        <taxon>Bacilli</taxon>
        <taxon>Lactobacillales</taxon>
        <taxon>Lactobacillaceae</taxon>
        <taxon>Agrilactobacillus</taxon>
    </lineage>
</organism>
<gene>
    <name evidence="1" type="ORF">ACFQ5M_12575</name>
</gene>
<reference evidence="2" key="1">
    <citation type="journal article" date="2019" name="Int. J. Syst. Evol. Microbiol.">
        <title>The Global Catalogue of Microorganisms (GCM) 10K type strain sequencing project: providing services to taxonomists for standard genome sequencing and annotation.</title>
        <authorList>
            <consortium name="The Broad Institute Genomics Platform"/>
            <consortium name="The Broad Institute Genome Sequencing Center for Infectious Disease"/>
            <person name="Wu L."/>
            <person name="Ma J."/>
        </authorList>
    </citation>
    <scope>NUCLEOTIDE SEQUENCE [LARGE SCALE GENOMIC DNA]</scope>
    <source>
        <strain evidence="2">CCM 8896</strain>
    </source>
</reference>
<dbReference type="EMBL" id="JBHTOP010000028">
    <property type="protein sequence ID" value="MFD1672929.1"/>
    <property type="molecule type" value="Genomic_DNA"/>
</dbReference>
<protein>
    <recommendedName>
        <fullName evidence="3">DUF5082 domain-containing protein</fullName>
    </recommendedName>
</protein>
<name>A0ABW4J997_9LACO</name>
<keyword evidence="2" id="KW-1185">Reference proteome</keyword>
<evidence type="ECO:0000313" key="1">
    <source>
        <dbReference type="EMBL" id="MFD1672929.1"/>
    </source>
</evidence>
<comment type="caution">
    <text evidence="1">The sequence shown here is derived from an EMBL/GenBank/DDBJ whole genome shotgun (WGS) entry which is preliminary data.</text>
</comment>
<dbReference type="Proteomes" id="UP001597267">
    <property type="component" value="Unassembled WGS sequence"/>
</dbReference>
<sequence length="144" mass="16694">MNKTQQRTMRYAQLINGMIQNLEDNQTDLNSDYERLKEAIEADKVADITSDDYWTIQENFQKGTDSYKDQLQKLKRGQAPAKLMGTHHLLLDAYEEFVDGCQDMVDSMLDDRTVDSEKFLMAEQAQDTATDKISKYIQKITQLI</sequence>